<gene>
    <name evidence="1" type="ORF">g.50054</name>
</gene>
<accession>A0A1B6KA48</accession>
<feature type="non-terminal residue" evidence="1">
    <location>
        <position position="110"/>
    </location>
</feature>
<reference evidence="1" key="1">
    <citation type="submission" date="2015-11" db="EMBL/GenBank/DDBJ databases">
        <title>De novo transcriptome assembly of four potential Pierce s Disease insect vectors from Arizona vineyards.</title>
        <authorList>
            <person name="Tassone E.E."/>
        </authorList>
    </citation>
    <scope>NUCLEOTIDE SEQUENCE</scope>
</reference>
<feature type="non-terminal residue" evidence="1">
    <location>
        <position position="1"/>
    </location>
</feature>
<evidence type="ECO:0000313" key="1">
    <source>
        <dbReference type="EMBL" id="JAT08322.1"/>
    </source>
</evidence>
<proteinExistence type="predicted"/>
<sequence length="110" mass="12358">HNHKMVEQYSVNNKLTTMLRPSVTLVKNIKLSVYSDSQGRGIGQYLEKTNPNKIKAFGCVMPNARLLQVAEAALQERDDVVFLIGGTNDTLQDDIIPIYKLLEENLVKLS</sequence>
<dbReference type="EMBL" id="GEBQ01031655">
    <property type="protein sequence ID" value="JAT08322.1"/>
    <property type="molecule type" value="Transcribed_RNA"/>
</dbReference>
<protein>
    <submittedName>
        <fullName evidence="1">Uncharacterized protein</fullName>
    </submittedName>
</protein>
<name>A0A1B6KA48_9HEMI</name>
<organism evidence="1">
    <name type="scientific">Graphocephala atropunctata</name>
    <dbReference type="NCBI Taxonomy" id="36148"/>
    <lineage>
        <taxon>Eukaryota</taxon>
        <taxon>Metazoa</taxon>
        <taxon>Ecdysozoa</taxon>
        <taxon>Arthropoda</taxon>
        <taxon>Hexapoda</taxon>
        <taxon>Insecta</taxon>
        <taxon>Pterygota</taxon>
        <taxon>Neoptera</taxon>
        <taxon>Paraneoptera</taxon>
        <taxon>Hemiptera</taxon>
        <taxon>Auchenorrhyncha</taxon>
        <taxon>Membracoidea</taxon>
        <taxon>Cicadellidae</taxon>
        <taxon>Cicadellinae</taxon>
        <taxon>Cicadellini</taxon>
        <taxon>Graphocephala</taxon>
    </lineage>
</organism>
<dbReference type="AlphaFoldDB" id="A0A1B6KA48"/>